<comment type="cofactor">
    <cofactor evidence="4">
        <name>Zn(2+)</name>
        <dbReference type="ChEBI" id="CHEBI:29105"/>
    </cofactor>
    <text evidence="4">Binds 2 Zn(2+) ions.</text>
</comment>
<sequence>MKLSVLSLCVFASFSAAAPAAVPIKNVIMMVSDGFGPASETFARAYVEQNDKLPVNYMSALDQLFVGSSRTRSADSFVTDSAPGAVCFASALKTYNNAIGVDVNVEPIGTNMEAAHRNGMKTGLVVKSFITDATPAAFAAHAATRYMQDLIAEQLGGLTDLGQNVDLMFGGGRCEFIGNATKGSCRTDNKDVWGQMQKNGWGLISTNDEFKSLTSTSKMPLMGLFDLEKVPYAIDYSRNDVPNLTQMAQKALDILTESTKNSDKGFYIMIEGSRIDHGGHDNDLGTHVREIIEYWDTVKMVSEYLDSHPDTVMVSTSDHECGGLTIGRDNNYWYYPLTYLNQTMSQEQSCNGLLALPVAKRGAYVTEQMLPIHLGIANATAAKASAILKATDYSSCLVAMRDALAVDANIQWTSLGHTGVDVNIYAKGPRTDELRGNHENTDIGHWLNSVLGVDIAQATEIIKNTNVFQYPFTKANSTLIYSGPLDYHR</sequence>
<evidence type="ECO:0000256" key="4">
    <source>
        <dbReference type="PIRSR" id="PIRSR601952-2"/>
    </source>
</evidence>
<dbReference type="InterPro" id="IPR001952">
    <property type="entry name" value="Alkaline_phosphatase"/>
</dbReference>
<reference evidence="7 8" key="1">
    <citation type="journal article" date="2018" name="MBio">
        <title>Comparative Genomics Reveals the Core Gene Toolbox for the Fungus-Insect Symbiosis.</title>
        <authorList>
            <person name="Wang Y."/>
            <person name="Stata M."/>
            <person name="Wang W."/>
            <person name="Stajich J.E."/>
            <person name="White M.M."/>
            <person name="Moncalvo J.M."/>
        </authorList>
    </citation>
    <scope>NUCLEOTIDE SEQUENCE [LARGE SCALE GENOMIC DNA]</scope>
    <source>
        <strain evidence="7 8">AUS-77-4</strain>
    </source>
</reference>
<evidence type="ECO:0000256" key="3">
    <source>
        <dbReference type="PIRSR" id="PIRSR601952-1"/>
    </source>
</evidence>
<feature type="binding site" evidence="4">
    <location>
        <position position="132"/>
    </location>
    <ligand>
        <name>Mg(2+)</name>
        <dbReference type="ChEBI" id="CHEBI:18420"/>
    </ligand>
</feature>
<dbReference type="SUPFAM" id="SSF53649">
    <property type="entry name" value="Alkaline phosphatase-like"/>
    <property type="match status" value="1"/>
</dbReference>
<keyword evidence="4" id="KW-0862">Zinc</keyword>
<accession>A0A2T9Z4Q5</accession>
<comment type="caution">
    <text evidence="7">The sequence shown here is derived from an EMBL/GenBank/DDBJ whole genome shotgun (WGS) entry which is preliminary data.</text>
</comment>
<keyword evidence="4" id="KW-0479">Metal-binding</keyword>
<dbReference type="PANTHER" id="PTHR11596:SF5">
    <property type="entry name" value="ALKALINE PHOSPHATASE"/>
    <property type="match status" value="1"/>
</dbReference>
<organism evidence="7 8">
    <name type="scientific">Furculomyces boomerangus</name>
    <dbReference type="NCBI Taxonomy" id="61424"/>
    <lineage>
        <taxon>Eukaryota</taxon>
        <taxon>Fungi</taxon>
        <taxon>Fungi incertae sedis</taxon>
        <taxon>Zoopagomycota</taxon>
        <taxon>Kickxellomycotina</taxon>
        <taxon>Harpellomycetes</taxon>
        <taxon>Harpellales</taxon>
        <taxon>Harpellaceae</taxon>
        <taxon>Furculomyces</taxon>
    </lineage>
</organism>
<evidence type="ECO:0000256" key="1">
    <source>
        <dbReference type="ARBA" id="ARBA00012647"/>
    </source>
</evidence>
<dbReference type="OrthoDB" id="7392499at2759"/>
<keyword evidence="4" id="KW-0460">Magnesium</keyword>
<keyword evidence="8" id="KW-1185">Reference proteome</keyword>
<feature type="binding site" evidence="4">
    <location>
        <position position="33"/>
    </location>
    <ligand>
        <name>Mg(2+)</name>
        <dbReference type="ChEBI" id="CHEBI:18420"/>
    </ligand>
</feature>
<evidence type="ECO:0000256" key="5">
    <source>
        <dbReference type="RuleBase" id="RU003946"/>
    </source>
</evidence>
<gene>
    <name evidence="7" type="ORF">BB559_000610</name>
</gene>
<dbReference type="PANTHER" id="PTHR11596">
    <property type="entry name" value="ALKALINE PHOSPHATASE"/>
    <property type="match status" value="1"/>
</dbReference>
<feature type="binding site" evidence="4">
    <location>
        <position position="134"/>
    </location>
    <ligand>
        <name>Mg(2+)</name>
        <dbReference type="ChEBI" id="CHEBI:18420"/>
    </ligand>
</feature>
<dbReference type="AlphaFoldDB" id="A0A2T9Z4Q5"/>
<evidence type="ECO:0000256" key="2">
    <source>
        <dbReference type="ARBA" id="ARBA00022553"/>
    </source>
</evidence>
<feature type="binding site" evidence="4">
    <location>
        <position position="318"/>
    </location>
    <ligand>
        <name>Zn(2+)</name>
        <dbReference type="ChEBI" id="CHEBI:29105"/>
        <label>2</label>
    </ligand>
</feature>
<evidence type="ECO:0000256" key="6">
    <source>
        <dbReference type="SAM" id="SignalP"/>
    </source>
</evidence>
<dbReference type="CDD" id="cd16012">
    <property type="entry name" value="ALP"/>
    <property type="match status" value="1"/>
</dbReference>
<feature type="active site" description="Phosphoserine intermediate" evidence="3">
    <location>
        <position position="81"/>
    </location>
</feature>
<dbReference type="Pfam" id="PF00245">
    <property type="entry name" value="Alk_phosphatase"/>
    <property type="match status" value="1"/>
</dbReference>
<evidence type="ECO:0000313" key="7">
    <source>
        <dbReference type="EMBL" id="PVU99562.1"/>
    </source>
</evidence>
<dbReference type="GO" id="GO:0000329">
    <property type="term" value="C:fungal-type vacuole membrane"/>
    <property type="evidence" value="ECO:0007669"/>
    <property type="project" value="TreeGrafter"/>
</dbReference>
<feature type="binding site" evidence="4">
    <location>
        <position position="417"/>
    </location>
    <ligand>
        <name>Zn(2+)</name>
        <dbReference type="ChEBI" id="CHEBI:29105"/>
        <label>2</label>
    </ligand>
</feature>
<dbReference type="GO" id="GO:0004035">
    <property type="term" value="F:alkaline phosphatase activity"/>
    <property type="evidence" value="ECO:0007669"/>
    <property type="project" value="UniProtKB-EC"/>
</dbReference>
<name>A0A2T9Z4Q5_9FUNG</name>
<dbReference type="STRING" id="61424.A0A2T9Z4Q5"/>
<dbReference type="Proteomes" id="UP000245699">
    <property type="component" value="Unassembled WGS sequence"/>
</dbReference>
<protein>
    <recommendedName>
        <fullName evidence="1">alkaline phosphatase</fullName>
        <ecNumber evidence="1">3.1.3.1</ecNumber>
    </recommendedName>
</protein>
<evidence type="ECO:0000313" key="8">
    <source>
        <dbReference type="Proteomes" id="UP000245699"/>
    </source>
</evidence>
<dbReference type="SMART" id="SM00098">
    <property type="entry name" value="alkPPc"/>
    <property type="match status" value="1"/>
</dbReference>
<dbReference type="EC" id="3.1.3.1" evidence="1"/>
<feature type="binding site" evidence="4">
    <location>
        <position position="33"/>
    </location>
    <ligand>
        <name>Zn(2+)</name>
        <dbReference type="ChEBI" id="CHEBI:29105"/>
        <label>2</label>
    </ligand>
</feature>
<comment type="cofactor">
    <cofactor evidence="4">
        <name>Mg(2+)</name>
        <dbReference type="ChEBI" id="CHEBI:18420"/>
    </cofactor>
    <text evidence="4">Binds 1 Mg(2+) ion.</text>
</comment>
<feature type="chain" id="PRO_5015501981" description="alkaline phosphatase" evidence="6">
    <location>
        <begin position="18"/>
        <end position="489"/>
    </location>
</feature>
<dbReference type="GO" id="GO:0046872">
    <property type="term" value="F:metal ion binding"/>
    <property type="evidence" value="ECO:0007669"/>
    <property type="project" value="UniProtKB-KW"/>
</dbReference>
<comment type="similarity">
    <text evidence="5">Belongs to the alkaline phosphatase family.</text>
</comment>
<feature type="signal peptide" evidence="6">
    <location>
        <begin position="1"/>
        <end position="17"/>
    </location>
</feature>
<keyword evidence="6" id="KW-0732">Signal</keyword>
<proteinExistence type="inferred from homology"/>
<feature type="binding site" evidence="4">
    <location>
        <position position="271"/>
    </location>
    <ligand>
        <name>Mg(2+)</name>
        <dbReference type="ChEBI" id="CHEBI:18420"/>
    </ligand>
</feature>
<dbReference type="EMBL" id="MBFT01000030">
    <property type="protein sequence ID" value="PVU99562.1"/>
    <property type="molecule type" value="Genomic_DNA"/>
</dbReference>
<dbReference type="Gene3D" id="3.40.720.10">
    <property type="entry name" value="Alkaline Phosphatase, subunit A"/>
    <property type="match status" value="1"/>
</dbReference>
<keyword evidence="2" id="KW-0597">Phosphoprotein</keyword>
<dbReference type="PRINTS" id="PR00113">
    <property type="entry name" value="ALKPHPHTASE"/>
</dbReference>
<dbReference type="Gene3D" id="1.10.60.40">
    <property type="match status" value="1"/>
</dbReference>
<feature type="binding site" evidence="4">
    <location>
        <position position="280"/>
    </location>
    <ligand>
        <name>Zn(2+)</name>
        <dbReference type="ChEBI" id="CHEBI:29105"/>
        <label>2</label>
    </ligand>
</feature>
<feature type="binding site" evidence="4">
    <location>
        <position position="319"/>
    </location>
    <ligand>
        <name>Zn(2+)</name>
        <dbReference type="ChEBI" id="CHEBI:29105"/>
        <label>2</label>
    </ligand>
</feature>
<feature type="binding site" evidence="4">
    <location>
        <position position="276"/>
    </location>
    <ligand>
        <name>Zn(2+)</name>
        <dbReference type="ChEBI" id="CHEBI:29105"/>
        <label>2</label>
    </ligand>
</feature>
<dbReference type="InterPro" id="IPR017850">
    <property type="entry name" value="Alkaline_phosphatase_core_sf"/>
</dbReference>